<feature type="transmembrane region" description="Helical" evidence="5">
    <location>
        <begin position="36"/>
        <end position="54"/>
    </location>
</feature>
<dbReference type="OrthoDB" id="9770329at2"/>
<evidence type="ECO:0000313" key="7">
    <source>
        <dbReference type="EMBL" id="AVO55087.1"/>
    </source>
</evidence>
<dbReference type="GO" id="GO:0016020">
    <property type="term" value="C:membrane"/>
    <property type="evidence" value="ECO:0007669"/>
    <property type="project" value="UniProtKB-SubCell"/>
</dbReference>
<dbReference type="STRING" id="1001585.MDS_1898"/>
<evidence type="ECO:0000256" key="4">
    <source>
        <dbReference type="ARBA" id="ARBA00023136"/>
    </source>
</evidence>
<feature type="transmembrane region" description="Helical" evidence="5">
    <location>
        <begin position="107"/>
        <end position="128"/>
    </location>
</feature>
<keyword evidence="4 5" id="KW-0472">Membrane</keyword>
<evidence type="ECO:0000259" key="6">
    <source>
        <dbReference type="Pfam" id="PF04116"/>
    </source>
</evidence>
<organism evidence="7 8">
    <name type="scientific">Ectopseudomonas mendocina</name>
    <name type="common">Pseudomonas mendocina</name>
    <dbReference type="NCBI Taxonomy" id="300"/>
    <lineage>
        <taxon>Bacteria</taxon>
        <taxon>Pseudomonadati</taxon>
        <taxon>Pseudomonadota</taxon>
        <taxon>Gammaproteobacteria</taxon>
        <taxon>Pseudomonadales</taxon>
        <taxon>Pseudomonadaceae</taxon>
        <taxon>Ectopseudomonas</taxon>
    </lineage>
</organism>
<gene>
    <name evidence="7" type="ORF">C7A17_20760</name>
</gene>
<sequence>MRAALLRYLYAPCFSLGLSALAICLVGYWHLGLWCLPVLLLLAIGLSALAEAQVPYQPEWNQPHHDAWRDRWHALVNETLNILGVLSIPLLATLLPALELWPHTWPFWLQVLMAIVVADLGITLMHWLSHRSAWLWRLHAVHHSVRRMYGFNGLMKHPLHQGLEALAGTLPLILLGMPVDIAGVLAFAIGVQLLLQHSNVDMRIGPLRHLFAWAPVHRFHHLRYGRAGDVNFALFFSFWDRLLGTAFHADYQVASDDLGIGSQPDYPDDYLAQLAEPFVDRAGHVAAPVLPLGLRRSVDQL</sequence>
<dbReference type="GO" id="GO:0016491">
    <property type="term" value="F:oxidoreductase activity"/>
    <property type="evidence" value="ECO:0007669"/>
    <property type="project" value="InterPro"/>
</dbReference>
<evidence type="ECO:0000256" key="5">
    <source>
        <dbReference type="SAM" id="Phobius"/>
    </source>
</evidence>
<keyword evidence="2 5" id="KW-0812">Transmembrane</keyword>
<accession>A0A2R3QTK2</accession>
<dbReference type="InterPro" id="IPR050307">
    <property type="entry name" value="Sterol_Desaturase_Related"/>
</dbReference>
<feature type="transmembrane region" description="Helical" evidence="5">
    <location>
        <begin position="75"/>
        <end position="95"/>
    </location>
</feature>
<dbReference type="RefSeq" id="WP_106739958.1">
    <property type="nucleotide sequence ID" value="NZ_CP027657.1"/>
</dbReference>
<evidence type="ECO:0000256" key="1">
    <source>
        <dbReference type="ARBA" id="ARBA00004370"/>
    </source>
</evidence>
<evidence type="ECO:0000313" key="8">
    <source>
        <dbReference type="Proteomes" id="UP000238327"/>
    </source>
</evidence>
<feature type="transmembrane region" description="Helical" evidence="5">
    <location>
        <begin position="9"/>
        <end position="30"/>
    </location>
</feature>
<dbReference type="EMBL" id="CP027657">
    <property type="protein sequence ID" value="AVO55087.1"/>
    <property type="molecule type" value="Genomic_DNA"/>
</dbReference>
<feature type="domain" description="Fatty acid hydroxylase" evidence="6">
    <location>
        <begin position="112"/>
        <end position="245"/>
    </location>
</feature>
<dbReference type="AlphaFoldDB" id="A0A2R3QTK2"/>
<dbReference type="GO" id="GO:0008610">
    <property type="term" value="P:lipid biosynthetic process"/>
    <property type="evidence" value="ECO:0007669"/>
    <property type="project" value="InterPro"/>
</dbReference>
<keyword evidence="3 5" id="KW-1133">Transmembrane helix</keyword>
<reference evidence="7 8" key="1">
    <citation type="submission" date="2018-03" db="EMBL/GenBank/DDBJ databases">
        <title>Complete genome sequence and methylome analysis of Pseudomonas mendocina NEB 698.</title>
        <authorList>
            <person name="Morgan R.D."/>
        </authorList>
    </citation>
    <scope>NUCLEOTIDE SEQUENCE [LARGE SCALE GENOMIC DNA]</scope>
    <source>
        <strain evidence="7 8">NEB698</strain>
    </source>
</reference>
<dbReference type="PANTHER" id="PTHR11863">
    <property type="entry name" value="STEROL DESATURASE"/>
    <property type="match status" value="1"/>
</dbReference>
<protein>
    <submittedName>
        <fullName evidence="7">Fatty acid hydroxylase</fullName>
    </submittedName>
</protein>
<evidence type="ECO:0000256" key="3">
    <source>
        <dbReference type="ARBA" id="ARBA00022989"/>
    </source>
</evidence>
<evidence type="ECO:0000256" key="2">
    <source>
        <dbReference type="ARBA" id="ARBA00022692"/>
    </source>
</evidence>
<dbReference type="GO" id="GO:0005506">
    <property type="term" value="F:iron ion binding"/>
    <property type="evidence" value="ECO:0007669"/>
    <property type="project" value="InterPro"/>
</dbReference>
<dbReference type="InterPro" id="IPR006694">
    <property type="entry name" value="Fatty_acid_hydroxylase"/>
</dbReference>
<dbReference type="Pfam" id="PF04116">
    <property type="entry name" value="FA_hydroxylase"/>
    <property type="match status" value="1"/>
</dbReference>
<proteinExistence type="predicted"/>
<dbReference type="Proteomes" id="UP000238327">
    <property type="component" value="Chromosome"/>
</dbReference>
<name>A0A2R3QTK2_ECTME</name>
<comment type="subcellular location">
    <subcellularLocation>
        <location evidence="1">Membrane</location>
    </subcellularLocation>
</comment>
<feature type="transmembrane region" description="Helical" evidence="5">
    <location>
        <begin position="165"/>
        <end position="195"/>
    </location>
</feature>